<sequence length="63" mass="7306">MVRTAAYDAKRNVRLYDVVFTGESRKNVRPGRVIITEYREPEPHGHDVLLSTTEFATRAQHFC</sequence>
<accession>A0ABV5IR44</accession>
<dbReference type="Proteomes" id="UP001589647">
    <property type="component" value="Unassembled WGS sequence"/>
</dbReference>
<keyword evidence="2" id="KW-1185">Reference proteome</keyword>
<reference evidence="1 2" key="1">
    <citation type="submission" date="2024-09" db="EMBL/GenBank/DDBJ databases">
        <authorList>
            <person name="Sun Q."/>
            <person name="Mori K."/>
        </authorList>
    </citation>
    <scope>NUCLEOTIDE SEQUENCE [LARGE SCALE GENOMIC DNA]</scope>
    <source>
        <strain evidence="1 2">CCM 3426</strain>
    </source>
</reference>
<dbReference type="EMBL" id="JBHMEI010000038">
    <property type="protein sequence ID" value="MFB9206523.1"/>
    <property type="molecule type" value="Genomic_DNA"/>
</dbReference>
<dbReference type="RefSeq" id="WP_189652874.1">
    <property type="nucleotide sequence ID" value="NZ_BMRC01000032.1"/>
</dbReference>
<evidence type="ECO:0000313" key="1">
    <source>
        <dbReference type="EMBL" id="MFB9206523.1"/>
    </source>
</evidence>
<comment type="caution">
    <text evidence="1">The sequence shown here is derived from an EMBL/GenBank/DDBJ whole genome shotgun (WGS) entry which is preliminary data.</text>
</comment>
<organism evidence="1 2">
    <name type="scientific">Nonomuraea spiralis</name>
    <dbReference type="NCBI Taxonomy" id="46182"/>
    <lineage>
        <taxon>Bacteria</taxon>
        <taxon>Bacillati</taxon>
        <taxon>Actinomycetota</taxon>
        <taxon>Actinomycetes</taxon>
        <taxon>Streptosporangiales</taxon>
        <taxon>Streptosporangiaceae</taxon>
        <taxon>Nonomuraea</taxon>
    </lineage>
</organism>
<protein>
    <submittedName>
        <fullName evidence="1">Uncharacterized protein</fullName>
    </submittedName>
</protein>
<evidence type="ECO:0000313" key="2">
    <source>
        <dbReference type="Proteomes" id="UP001589647"/>
    </source>
</evidence>
<gene>
    <name evidence="1" type="ORF">ACFFV7_35365</name>
</gene>
<name>A0ABV5IR44_9ACTN</name>
<proteinExistence type="predicted"/>